<name>A0A0K2TN39_LEPSM</name>
<reference evidence="1" key="1">
    <citation type="submission" date="2014-05" db="EMBL/GenBank/DDBJ databases">
        <authorList>
            <person name="Chronopoulou M."/>
        </authorList>
    </citation>
    <scope>NUCLEOTIDE SEQUENCE</scope>
    <source>
        <tissue evidence="1">Whole organism</tissue>
    </source>
</reference>
<protein>
    <submittedName>
        <fullName evidence="1">Uncharacterized protein</fullName>
    </submittedName>
</protein>
<dbReference type="AlphaFoldDB" id="A0A0K2TN39"/>
<sequence length="61" mass="7217">MKHFSPLSLSQSFTSFILTRRLHEKMTRKYERHIITIQVCGSKTEHSFKFCAMHIFVISLS</sequence>
<accession>A0A0K2TN39</accession>
<evidence type="ECO:0000313" key="1">
    <source>
        <dbReference type="EMBL" id="CDW27062.1"/>
    </source>
</evidence>
<dbReference type="EMBL" id="HACA01009701">
    <property type="protein sequence ID" value="CDW27062.1"/>
    <property type="molecule type" value="Transcribed_RNA"/>
</dbReference>
<proteinExistence type="predicted"/>
<organism evidence="1">
    <name type="scientific">Lepeophtheirus salmonis</name>
    <name type="common">Salmon louse</name>
    <name type="synonym">Caligus salmonis</name>
    <dbReference type="NCBI Taxonomy" id="72036"/>
    <lineage>
        <taxon>Eukaryota</taxon>
        <taxon>Metazoa</taxon>
        <taxon>Ecdysozoa</taxon>
        <taxon>Arthropoda</taxon>
        <taxon>Crustacea</taxon>
        <taxon>Multicrustacea</taxon>
        <taxon>Hexanauplia</taxon>
        <taxon>Copepoda</taxon>
        <taxon>Siphonostomatoida</taxon>
        <taxon>Caligidae</taxon>
        <taxon>Lepeophtheirus</taxon>
    </lineage>
</organism>